<evidence type="ECO:0000313" key="2">
    <source>
        <dbReference type="EMBL" id="GAA0570011.1"/>
    </source>
</evidence>
<dbReference type="AlphaFoldDB" id="A0A7W7MYV8"/>
<reference evidence="2" key="4">
    <citation type="submission" date="2023-12" db="EMBL/GenBank/DDBJ databases">
        <authorList>
            <person name="Sun Q."/>
            <person name="Inoue M."/>
        </authorList>
    </citation>
    <scope>NUCLEOTIDE SEQUENCE</scope>
    <source>
        <strain evidence="2">JCM 10667</strain>
    </source>
</reference>
<sequence length="88" mass="9599">MYSTHEMRMIQADASGLEQWACSTCGRRIQLRWPPDYEKRVLDPGDQAACHVGATADAPQPPDAPPGPGQALRSRRLRETGIADVATP</sequence>
<reference evidence="5" key="2">
    <citation type="journal article" date="2019" name="Int. J. Syst. Evol. Microbiol.">
        <title>The Global Catalogue of Microorganisms (GCM) 10K type strain sequencing project: providing services to taxonomists for standard genome sequencing and annotation.</title>
        <authorList>
            <consortium name="The Broad Institute Genomics Platform"/>
            <consortium name="The Broad Institute Genome Sequencing Center for Infectious Disease"/>
            <person name="Wu L."/>
            <person name="Ma J."/>
        </authorList>
    </citation>
    <scope>NUCLEOTIDE SEQUENCE [LARGE SCALE GENOMIC DNA]</scope>
    <source>
        <strain evidence="5">JCM 10667</strain>
    </source>
</reference>
<reference evidence="3 4" key="3">
    <citation type="submission" date="2020-08" db="EMBL/GenBank/DDBJ databases">
        <title>Sequencing the genomes of 1000 actinobacteria strains.</title>
        <authorList>
            <person name="Klenk H.-P."/>
        </authorList>
    </citation>
    <scope>NUCLEOTIDE SEQUENCE [LARGE SCALE GENOMIC DNA]</scope>
    <source>
        <strain evidence="3 4">DSM 44772</strain>
    </source>
</reference>
<evidence type="ECO:0000313" key="4">
    <source>
        <dbReference type="Proteomes" id="UP000549343"/>
    </source>
</evidence>
<dbReference type="EMBL" id="BAAAHD010000028">
    <property type="protein sequence ID" value="GAA0570011.1"/>
    <property type="molecule type" value="Genomic_DNA"/>
</dbReference>
<organism evidence="3 4">
    <name type="scientific">Actinomadura livida</name>
    <dbReference type="NCBI Taxonomy" id="79909"/>
    <lineage>
        <taxon>Bacteria</taxon>
        <taxon>Bacillati</taxon>
        <taxon>Actinomycetota</taxon>
        <taxon>Actinomycetes</taxon>
        <taxon>Streptosporangiales</taxon>
        <taxon>Thermomonosporaceae</taxon>
        <taxon>Actinomadura</taxon>
    </lineage>
</organism>
<dbReference type="Proteomes" id="UP001501427">
    <property type="component" value="Unassembled WGS sequence"/>
</dbReference>
<evidence type="ECO:0000313" key="3">
    <source>
        <dbReference type="EMBL" id="MBB4775369.1"/>
    </source>
</evidence>
<gene>
    <name evidence="3" type="ORF">F4557_003787</name>
    <name evidence="2" type="ORF">GCM10009546_36060</name>
</gene>
<dbReference type="RefSeq" id="WP_184884593.1">
    <property type="nucleotide sequence ID" value="NZ_BAAAHD010000028.1"/>
</dbReference>
<accession>A0A7W7MYV8</accession>
<feature type="compositionally biased region" description="Pro residues" evidence="1">
    <location>
        <begin position="59"/>
        <end position="68"/>
    </location>
</feature>
<feature type="region of interest" description="Disordered" evidence="1">
    <location>
        <begin position="52"/>
        <end position="88"/>
    </location>
</feature>
<name>A0A7W7MYV8_9ACTN</name>
<reference evidence="2" key="1">
    <citation type="journal article" date="2014" name="Int. J. Syst. Evol. Microbiol.">
        <title>Complete genome of a new Firmicutes species belonging to the dominant human colonic microbiota ('Ruminococcus bicirculans') reveals two chromosomes and a selective capacity to utilize plant glucans.</title>
        <authorList>
            <consortium name="NISC Comparative Sequencing Program"/>
            <person name="Wegmann U."/>
            <person name="Louis P."/>
            <person name="Goesmann A."/>
            <person name="Henrissat B."/>
            <person name="Duncan S.H."/>
            <person name="Flint H.J."/>
        </authorList>
    </citation>
    <scope>NUCLEOTIDE SEQUENCE</scope>
    <source>
        <strain evidence="2">JCM 10667</strain>
    </source>
</reference>
<comment type="caution">
    <text evidence="3">The sequence shown here is derived from an EMBL/GenBank/DDBJ whole genome shotgun (WGS) entry which is preliminary data.</text>
</comment>
<keyword evidence="5" id="KW-1185">Reference proteome</keyword>
<protein>
    <submittedName>
        <fullName evidence="3">Uncharacterized protein</fullName>
    </submittedName>
</protein>
<evidence type="ECO:0000313" key="5">
    <source>
        <dbReference type="Proteomes" id="UP001501427"/>
    </source>
</evidence>
<proteinExistence type="predicted"/>
<evidence type="ECO:0000256" key="1">
    <source>
        <dbReference type="SAM" id="MobiDB-lite"/>
    </source>
</evidence>
<dbReference type="Proteomes" id="UP000549343">
    <property type="component" value="Unassembled WGS sequence"/>
</dbReference>
<dbReference type="EMBL" id="JACHMV010000001">
    <property type="protein sequence ID" value="MBB4775369.1"/>
    <property type="molecule type" value="Genomic_DNA"/>
</dbReference>